<evidence type="ECO:0000313" key="6">
    <source>
        <dbReference type="Proteomes" id="UP000022447"/>
    </source>
</evidence>
<dbReference type="SMART" id="SM00411">
    <property type="entry name" value="BHL"/>
    <property type="match status" value="1"/>
</dbReference>
<keyword evidence="6" id="KW-1185">Reference proteome</keyword>
<reference evidence="5 6" key="1">
    <citation type="submission" date="2014-01" db="EMBL/GenBank/DDBJ databases">
        <title>Roseivivax halodurans JCM 10272 Genome Sequencing.</title>
        <authorList>
            <person name="Lai Q."/>
            <person name="Li G."/>
            <person name="Shao Z."/>
        </authorList>
    </citation>
    <scope>NUCLEOTIDE SEQUENCE [LARGE SCALE GENOMIC DNA]</scope>
    <source>
        <strain evidence="5 6">JCM 10272</strain>
    </source>
</reference>
<dbReference type="InterPro" id="IPR010992">
    <property type="entry name" value="IHF-like_DNA-bd_dom_sf"/>
</dbReference>
<dbReference type="SUPFAM" id="SSF47729">
    <property type="entry name" value="IHF-like DNA-binding proteins"/>
    <property type="match status" value="1"/>
</dbReference>
<keyword evidence="3" id="KW-0238">DNA-binding</keyword>
<dbReference type="eggNOG" id="COG0776">
    <property type="taxonomic scope" value="Bacteria"/>
</dbReference>
<evidence type="ECO:0000256" key="3">
    <source>
        <dbReference type="ARBA" id="ARBA00023125"/>
    </source>
</evidence>
<comment type="similarity">
    <text evidence="1 4">Belongs to the bacterial histone-like protein family.</text>
</comment>
<evidence type="ECO:0008006" key="7">
    <source>
        <dbReference type="Google" id="ProtNLM"/>
    </source>
</evidence>
<dbReference type="CDD" id="cd13831">
    <property type="entry name" value="HU"/>
    <property type="match status" value="1"/>
</dbReference>
<evidence type="ECO:0000256" key="4">
    <source>
        <dbReference type="RuleBase" id="RU003939"/>
    </source>
</evidence>
<dbReference type="PANTHER" id="PTHR33175:SF3">
    <property type="entry name" value="DNA-BINDING PROTEIN HU-BETA"/>
    <property type="match status" value="1"/>
</dbReference>
<dbReference type="GO" id="GO:0030261">
    <property type="term" value="P:chromosome condensation"/>
    <property type="evidence" value="ECO:0007669"/>
    <property type="project" value="UniProtKB-KW"/>
</dbReference>
<organism evidence="5 6">
    <name type="scientific">Roseivivax halodurans JCM 10272</name>
    <dbReference type="NCBI Taxonomy" id="1449350"/>
    <lineage>
        <taxon>Bacteria</taxon>
        <taxon>Pseudomonadati</taxon>
        <taxon>Pseudomonadota</taxon>
        <taxon>Alphaproteobacteria</taxon>
        <taxon>Rhodobacterales</taxon>
        <taxon>Roseobacteraceae</taxon>
        <taxon>Roseivivax</taxon>
    </lineage>
</organism>
<dbReference type="OrthoDB" id="9799835at2"/>
<dbReference type="Pfam" id="PF00216">
    <property type="entry name" value="Bac_DNA_binding"/>
    <property type="match status" value="1"/>
</dbReference>
<dbReference type="RefSeq" id="WP_037267575.1">
    <property type="nucleotide sequence ID" value="NZ_JALZ01000126.1"/>
</dbReference>
<proteinExistence type="inferred from homology"/>
<dbReference type="PANTHER" id="PTHR33175">
    <property type="entry name" value="DNA-BINDING PROTEIN HU"/>
    <property type="match status" value="1"/>
</dbReference>
<dbReference type="AlphaFoldDB" id="X7E2N7"/>
<sequence length="94" mass="9674">MSTMTKSDYVAAVAEEAGVSKAEAEKVVNAIESVTRAHVTAGSAVPIPGVGKVVAVDKPERTMRNPSTGESFVKPAHRAPKVTVGKALKDSLAS</sequence>
<dbReference type="InterPro" id="IPR000119">
    <property type="entry name" value="Hist_DNA-bd"/>
</dbReference>
<comment type="caution">
    <text evidence="5">The sequence shown here is derived from an EMBL/GenBank/DDBJ whole genome shotgun (WGS) entry which is preliminary data.</text>
</comment>
<dbReference type="STRING" id="1449350.OCH239_04485"/>
<dbReference type="GO" id="GO:0030527">
    <property type="term" value="F:structural constituent of chromatin"/>
    <property type="evidence" value="ECO:0007669"/>
    <property type="project" value="InterPro"/>
</dbReference>
<evidence type="ECO:0000256" key="1">
    <source>
        <dbReference type="ARBA" id="ARBA00010529"/>
    </source>
</evidence>
<dbReference type="Proteomes" id="UP000022447">
    <property type="component" value="Unassembled WGS sequence"/>
</dbReference>
<keyword evidence="2" id="KW-0226">DNA condensation</keyword>
<evidence type="ECO:0000256" key="2">
    <source>
        <dbReference type="ARBA" id="ARBA00023067"/>
    </source>
</evidence>
<name>X7E2N7_9RHOB</name>
<gene>
    <name evidence="5" type="ORF">OCH239_04485</name>
</gene>
<accession>X7E2N7</accession>
<dbReference type="EMBL" id="JALZ01000126">
    <property type="protein sequence ID" value="ETX09423.1"/>
    <property type="molecule type" value="Genomic_DNA"/>
</dbReference>
<dbReference type="Gene3D" id="4.10.520.10">
    <property type="entry name" value="IHF-like DNA-binding proteins"/>
    <property type="match status" value="1"/>
</dbReference>
<dbReference type="GO" id="GO:0003677">
    <property type="term" value="F:DNA binding"/>
    <property type="evidence" value="ECO:0007669"/>
    <property type="project" value="UniProtKB-KW"/>
</dbReference>
<protein>
    <recommendedName>
        <fullName evidence="7">DNA-binding protein</fullName>
    </recommendedName>
</protein>
<evidence type="ECO:0000313" key="5">
    <source>
        <dbReference type="EMBL" id="ETX09423.1"/>
    </source>
</evidence>